<keyword evidence="1" id="KW-1133">Transmembrane helix</keyword>
<dbReference type="PANTHER" id="PTHR12277:SF81">
    <property type="entry name" value="PROTEIN ABHD13"/>
    <property type="match status" value="1"/>
</dbReference>
<evidence type="ECO:0000256" key="1">
    <source>
        <dbReference type="SAM" id="Phobius"/>
    </source>
</evidence>
<dbReference type="Pfam" id="PF12146">
    <property type="entry name" value="Hydrolase_4"/>
    <property type="match status" value="1"/>
</dbReference>
<dbReference type="SUPFAM" id="SSF53474">
    <property type="entry name" value="alpha/beta-Hydrolases"/>
    <property type="match status" value="1"/>
</dbReference>
<dbReference type="AlphaFoldDB" id="A0A1M6QLA8"/>
<proteinExistence type="predicted"/>
<evidence type="ECO:0000313" key="4">
    <source>
        <dbReference type="Proteomes" id="UP000189935"/>
    </source>
</evidence>
<dbReference type="InterPro" id="IPR022742">
    <property type="entry name" value="Hydrolase_4"/>
</dbReference>
<dbReference type="Proteomes" id="UP000189935">
    <property type="component" value="Chromosome I"/>
</dbReference>
<organism evidence="3 4">
    <name type="scientific">Bradyrhizobium lablabi</name>
    <dbReference type="NCBI Taxonomy" id="722472"/>
    <lineage>
        <taxon>Bacteria</taxon>
        <taxon>Pseudomonadati</taxon>
        <taxon>Pseudomonadota</taxon>
        <taxon>Alphaproteobacteria</taxon>
        <taxon>Hyphomicrobiales</taxon>
        <taxon>Nitrobacteraceae</taxon>
        <taxon>Bradyrhizobium</taxon>
    </lineage>
</organism>
<keyword evidence="1" id="KW-0812">Transmembrane</keyword>
<reference evidence="3 4" key="1">
    <citation type="submission" date="2016-11" db="EMBL/GenBank/DDBJ databases">
        <authorList>
            <person name="Jaros S."/>
            <person name="Januszkiewicz K."/>
            <person name="Wedrychowicz H."/>
        </authorList>
    </citation>
    <scope>NUCLEOTIDE SEQUENCE [LARGE SCALE GENOMIC DNA]</scope>
    <source>
        <strain evidence="3 4">GAS499</strain>
    </source>
</reference>
<sequence length="266" mass="28536">MLKWLIVVAAVGYLGFLAALFFAQRSFIFPVPQTGRTAPAAAGLPEAEEHILTTADGEKVIVWHVPAKPGHAVVIHFPGNGDYLAGLVGRFRNITSDGTGLVALSYRGYAGSSGRPSEQGLLQDAAAAYAFTSARYGSERIVVWGFSLGSGVAVALAAAQPVGKLILEAPYTSIADVAAAAFRFVPVRWLIRDPFRSDTRIARVTAPLLIMHGERDFTISIDFGERLFALAHQPKQFVRFPEGGHNDLDSFGAIETARHFINAANS</sequence>
<dbReference type="Gene3D" id="3.40.50.1820">
    <property type="entry name" value="alpha/beta hydrolase"/>
    <property type="match status" value="1"/>
</dbReference>
<dbReference type="InterPro" id="IPR029058">
    <property type="entry name" value="AB_hydrolase_fold"/>
</dbReference>
<feature type="transmembrane region" description="Helical" evidence="1">
    <location>
        <begin position="141"/>
        <end position="159"/>
    </location>
</feature>
<dbReference type="EMBL" id="LT670844">
    <property type="protein sequence ID" value="SHK20955.1"/>
    <property type="molecule type" value="Genomic_DNA"/>
</dbReference>
<feature type="transmembrane region" description="Helical" evidence="1">
    <location>
        <begin position="6"/>
        <end position="23"/>
    </location>
</feature>
<evidence type="ECO:0000313" key="3">
    <source>
        <dbReference type="EMBL" id="SHK20955.1"/>
    </source>
</evidence>
<name>A0A1M6QLA8_9BRAD</name>
<keyword evidence="1" id="KW-0472">Membrane</keyword>
<feature type="domain" description="Serine aminopeptidase S33" evidence="2">
    <location>
        <begin position="71"/>
        <end position="177"/>
    </location>
</feature>
<evidence type="ECO:0000259" key="2">
    <source>
        <dbReference type="Pfam" id="PF12146"/>
    </source>
</evidence>
<protein>
    <recommendedName>
        <fullName evidence="2">Serine aminopeptidase S33 domain-containing protein</fullName>
    </recommendedName>
</protein>
<gene>
    <name evidence="3" type="ORF">SAMN05444159_2708</name>
</gene>
<accession>A0A1M6QLA8</accession>
<dbReference type="PANTHER" id="PTHR12277">
    <property type="entry name" value="ALPHA/BETA HYDROLASE DOMAIN-CONTAINING PROTEIN"/>
    <property type="match status" value="1"/>
</dbReference>